<dbReference type="InterPro" id="IPR001353">
    <property type="entry name" value="Proteasome_sua/b"/>
</dbReference>
<dbReference type="InterPro" id="IPR023333">
    <property type="entry name" value="Proteasome_suB-type"/>
</dbReference>
<evidence type="ECO:0000313" key="8">
    <source>
        <dbReference type="Proteomes" id="UP001057375"/>
    </source>
</evidence>
<dbReference type="InterPro" id="IPR029055">
    <property type="entry name" value="Ntn_hydrolases_N"/>
</dbReference>
<keyword evidence="5" id="KW-0479">Metal-binding</keyword>
<comment type="caution">
    <text evidence="7">The sequence shown here is derived from an EMBL/GenBank/DDBJ whole genome shotgun (WGS) entry which is preliminary data.</text>
</comment>
<proteinExistence type="inferred from homology"/>
<dbReference type="EMBL" id="BQXS01002782">
    <property type="protein sequence ID" value="GKT33103.1"/>
    <property type="molecule type" value="Genomic_DNA"/>
</dbReference>
<organism evidence="7 8">
    <name type="scientific">Aduncisulcus paluster</name>
    <dbReference type="NCBI Taxonomy" id="2918883"/>
    <lineage>
        <taxon>Eukaryota</taxon>
        <taxon>Metamonada</taxon>
        <taxon>Carpediemonas-like organisms</taxon>
        <taxon>Aduncisulcus</taxon>
    </lineage>
</organism>
<evidence type="ECO:0000256" key="6">
    <source>
        <dbReference type="ARBA" id="ARBA00022801"/>
    </source>
</evidence>
<comment type="subcellular location">
    <subcellularLocation>
        <location evidence="1">Cytoplasm</location>
    </subcellularLocation>
</comment>
<dbReference type="NCBIfam" id="NF003964">
    <property type="entry name" value="PRK05456.1"/>
    <property type="match status" value="1"/>
</dbReference>
<sequence length="184" mass="20009">MFDATTILAYKSEDGKAVIGGDGQVTFGNTVLKNNATKIRRVGVKGEVLAGFAGSTADAFNLFDMFETHLENSKGDLLKSVVNFSKEWRKDKHLRQLEAMMLVLNENHIFILSGTGDVVEPEDGCLASIGSGGNFAIAAARALKKHSNLEPLELVKESLMTAGELCIYTNQNIKTLTLDDKENK</sequence>
<reference evidence="7" key="1">
    <citation type="submission" date="2022-03" db="EMBL/GenBank/DDBJ databases">
        <title>Draft genome sequence of Aduncisulcus paluster, a free-living microaerophilic Fornicata.</title>
        <authorList>
            <person name="Yuyama I."/>
            <person name="Kume K."/>
            <person name="Tamura T."/>
            <person name="Inagaki Y."/>
            <person name="Hashimoto T."/>
        </authorList>
    </citation>
    <scope>NUCLEOTIDE SEQUENCE</scope>
    <source>
        <strain evidence="7">NY0171</strain>
    </source>
</reference>
<evidence type="ECO:0000256" key="2">
    <source>
        <dbReference type="ARBA" id="ARBA00006053"/>
    </source>
</evidence>
<evidence type="ECO:0000256" key="1">
    <source>
        <dbReference type="ARBA" id="ARBA00004496"/>
    </source>
</evidence>
<keyword evidence="6" id="KW-0378">Hydrolase</keyword>
<gene>
    <name evidence="7" type="ORF">ADUPG1_002397</name>
</gene>
<evidence type="ECO:0000313" key="7">
    <source>
        <dbReference type="EMBL" id="GKT33103.1"/>
    </source>
</evidence>
<dbReference type="GO" id="GO:0008233">
    <property type="term" value="F:peptidase activity"/>
    <property type="evidence" value="ECO:0007669"/>
    <property type="project" value="UniProtKB-KW"/>
</dbReference>
<dbReference type="HAMAP" id="MF_00248">
    <property type="entry name" value="HslV"/>
    <property type="match status" value="1"/>
</dbReference>
<dbReference type="PANTHER" id="PTHR32194:SF0">
    <property type="entry name" value="ATP-DEPENDENT PROTEASE SUBUNIT HSLV"/>
    <property type="match status" value="1"/>
</dbReference>
<dbReference type="PANTHER" id="PTHR32194">
    <property type="entry name" value="METALLOPROTEASE TLDD"/>
    <property type="match status" value="1"/>
</dbReference>
<protein>
    <submittedName>
        <fullName evidence="7">ATP-dependent protease subunit HslV</fullName>
    </submittedName>
</protein>
<dbReference type="Pfam" id="PF00227">
    <property type="entry name" value="Proteasome"/>
    <property type="match status" value="1"/>
</dbReference>
<keyword evidence="3" id="KW-0963">Cytoplasm</keyword>
<dbReference type="Proteomes" id="UP001057375">
    <property type="component" value="Unassembled WGS sequence"/>
</dbReference>
<keyword evidence="4 7" id="KW-0645">Protease</keyword>
<evidence type="ECO:0000256" key="4">
    <source>
        <dbReference type="ARBA" id="ARBA00022670"/>
    </source>
</evidence>
<dbReference type="GO" id="GO:0006508">
    <property type="term" value="P:proteolysis"/>
    <property type="evidence" value="ECO:0007669"/>
    <property type="project" value="UniProtKB-KW"/>
</dbReference>
<keyword evidence="8" id="KW-1185">Reference proteome</keyword>
<dbReference type="NCBIfam" id="TIGR03692">
    <property type="entry name" value="ATP_dep_HslV"/>
    <property type="match status" value="1"/>
</dbReference>
<evidence type="ECO:0000256" key="3">
    <source>
        <dbReference type="ARBA" id="ARBA00022490"/>
    </source>
</evidence>
<dbReference type="PROSITE" id="PS51476">
    <property type="entry name" value="PROTEASOME_BETA_2"/>
    <property type="match status" value="1"/>
</dbReference>
<dbReference type="SUPFAM" id="SSF56235">
    <property type="entry name" value="N-terminal nucleophile aminohydrolases (Ntn hydrolases)"/>
    <property type="match status" value="1"/>
</dbReference>
<comment type="similarity">
    <text evidence="2">Belongs to the peptidase T1B family. HslV subfamily.</text>
</comment>
<name>A0ABQ5KNK3_9EUKA</name>
<evidence type="ECO:0000256" key="5">
    <source>
        <dbReference type="ARBA" id="ARBA00022723"/>
    </source>
</evidence>
<dbReference type="InterPro" id="IPR022281">
    <property type="entry name" value="ATP-dep_Prtase_HsIV_su"/>
</dbReference>
<accession>A0ABQ5KNK3</accession>
<dbReference type="Gene3D" id="3.60.20.10">
    <property type="entry name" value="Glutamine Phosphoribosylpyrophosphate, subunit 1, domain 1"/>
    <property type="match status" value="1"/>
</dbReference>